<dbReference type="Pfam" id="PF01206">
    <property type="entry name" value="TusA"/>
    <property type="match status" value="1"/>
</dbReference>
<evidence type="ECO:0000259" key="2">
    <source>
        <dbReference type="Pfam" id="PF01206"/>
    </source>
</evidence>
<sequence>MLPTPSVSLDLRGTPCPMNFVRTKLALEDLEAGQVLEVLLDPGDPVRNIPRSVKDEGHRVLAVENLGGAFRLLIEKVGE</sequence>
<dbReference type="InterPro" id="IPR001455">
    <property type="entry name" value="TusA-like"/>
</dbReference>
<dbReference type="AlphaFoldDB" id="A0A1W1VZC0"/>
<dbReference type="GO" id="GO:0016740">
    <property type="term" value="F:transferase activity"/>
    <property type="evidence" value="ECO:0007669"/>
    <property type="project" value="UniProtKB-KW"/>
</dbReference>
<accession>A0A1W1VZC0</accession>
<evidence type="ECO:0000256" key="1">
    <source>
        <dbReference type="ARBA" id="ARBA00008984"/>
    </source>
</evidence>
<protein>
    <submittedName>
        <fullName evidence="3">Sulfurtransferase TusA</fullName>
    </submittedName>
</protein>
<dbReference type="PANTHER" id="PTHR33279:SF19">
    <property type="entry name" value="SSL1707 PROTEIN"/>
    <property type="match status" value="1"/>
</dbReference>
<feature type="domain" description="UPF0033" evidence="2">
    <location>
        <begin position="9"/>
        <end position="76"/>
    </location>
</feature>
<dbReference type="EMBL" id="LT838272">
    <property type="protein sequence ID" value="SMB98709.1"/>
    <property type="molecule type" value="Genomic_DNA"/>
</dbReference>
<dbReference type="CDD" id="cd00291">
    <property type="entry name" value="SirA_YedF_YeeD"/>
    <property type="match status" value="1"/>
</dbReference>
<dbReference type="Gene3D" id="3.30.110.40">
    <property type="entry name" value="TusA-like domain"/>
    <property type="match status" value="1"/>
</dbReference>
<dbReference type="InterPro" id="IPR036868">
    <property type="entry name" value="TusA-like_sf"/>
</dbReference>
<gene>
    <name evidence="3" type="ORF">SAMN00808754_2509</name>
</gene>
<keyword evidence="3" id="KW-0808">Transferase</keyword>
<dbReference type="SUPFAM" id="SSF64307">
    <property type="entry name" value="SirA-like"/>
    <property type="match status" value="1"/>
</dbReference>
<dbReference type="RefSeq" id="WP_084666105.1">
    <property type="nucleotide sequence ID" value="NZ_LT838272.1"/>
</dbReference>
<dbReference type="Proteomes" id="UP000192569">
    <property type="component" value="Chromosome I"/>
</dbReference>
<dbReference type="STRING" id="698762.SAMN00808754_2509"/>
<organism evidence="3 4">
    <name type="scientific">Thermanaeromonas toyohensis ToBE</name>
    <dbReference type="NCBI Taxonomy" id="698762"/>
    <lineage>
        <taxon>Bacteria</taxon>
        <taxon>Bacillati</taxon>
        <taxon>Bacillota</taxon>
        <taxon>Clostridia</taxon>
        <taxon>Neomoorellales</taxon>
        <taxon>Neomoorellaceae</taxon>
        <taxon>Thermanaeromonas</taxon>
    </lineage>
</organism>
<evidence type="ECO:0000313" key="3">
    <source>
        <dbReference type="EMBL" id="SMB98709.1"/>
    </source>
</evidence>
<proteinExistence type="inferred from homology"/>
<name>A0A1W1VZC0_9FIRM</name>
<evidence type="ECO:0000313" key="4">
    <source>
        <dbReference type="Proteomes" id="UP000192569"/>
    </source>
</evidence>
<dbReference type="PANTHER" id="PTHR33279">
    <property type="entry name" value="SULFUR CARRIER PROTEIN YEDF-RELATED"/>
    <property type="match status" value="1"/>
</dbReference>
<reference evidence="3 4" key="1">
    <citation type="submission" date="2017-04" db="EMBL/GenBank/DDBJ databases">
        <authorList>
            <person name="Afonso C.L."/>
            <person name="Miller P.J."/>
            <person name="Scott M.A."/>
            <person name="Spackman E."/>
            <person name="Goraichik I."/>
            <person name="Dimitrov K.M."/>
            <person name="Suarez D.L."/>
            <person name="Swayne D.E."/>
        </authorList>
    </citation>
    <scope>NUCLEOTIDE SEQUENCE [LARGE SCALE GENOMIC DNA]</scope>
    <source>
        <strain evidence="3 4">ToBE</strain>
    </source>
</reference>
<comment type="similarity">
    <text evidence="1">Belongs to the sulfur carrier protein TusA family.</text>
</comment>
<keyword evidence="4" id="KW-1185">Reference proteome</keyword>
<dbReference type="OrthoDB" id="9794210at2"/>